<keyword evidence="6 9" id="KW-0812">Transmembrane</keyword>
<sequence>KLKGVASAAGISALLGITEPAMFGVNLKLRYPFIGAIVGSGIGSAYIAFFKVKAIALGTAGLPGFISINPVHAGWLHYFVGMTISFIIAITVTLILSKRKANKEVVE</sequence>
<keyword evidence="3" id="KW-1003">Cell membrane</keyword>
<dbReference type="Pfam" id="PF02378">
    <property type="entry name" value="PTS_EIIC"/>
    <property type="match status" value="1"/>
</dbReference>
<dbReference type="GO" id="GO:0015771">
    <property type="term" value="P:trehalose transport"/>
    <property type="evidence" value="ECO:0007669"/>
    <property type="project" value="TreeGrafter"/>
</dbReference>
<keyword evidence="4" id="KW-0762">Sugar transport</keyword>
<evidence type="ECO:0000256" key="5">
    <source>
        <dbReference type="ARBA" id="ARBA00022683"/>
    </source>
</evidence>
<keyword evidence="7 9" id="KW-1133">Transmembrane helix</keyword>
<keyword evidence="8 9" id="KW-0472">Membrane</keyword>
<evidence type="ECO:0000259" key="10">
    <source>
        <dbReference type="PROSITE" id="PS51103"/>
    </source>
</evidence>
<dbReference type="GO" id="GO:0008982">
    <property type="term" value="F:protein-N(PI)-phosphohistidine-sugar phosphotransferase activity"/>
    <property type="evidence" value="ECO:0007669"/>
    <property type="project" value="InterPro"/>
</dbReference>
<reference evidence="11 12" key="1">
    <citation type="submission" date="2017-07" db="EMBL/GenBank/DDBJ databases">
        <title>Draft genome sequence of Enterobacter cloacae ST128, a clinical strain coproducing KPC-2 and NDM-1 carbapenemases.</title>
        <authorList>
            <person name="Li X."/>
        </authorList>
    </citation>
    <scope>NUCLEOTIDE SEQUENCE [LARGE SCALE GENOMIC DNA]</scope>
    <source>
        <strain evidence="11 12">HBY</strain>
    </source>
</reference>
<evidence type="ECO:0000256" key="8">
    <source>
        <dbReference type="ARBA" id="ARBA00023136"/>
    </source>
</evidence>
<keyword evidence="5" id="KW-0598">Phosphotransferase system</keyword>
<keyword evidence="2" id="KW-0813">Transport</keyword>
<proteinExistence type="predicted"/>
<gene>
    <name evidence="11" type="ORF">CGZ54_29085</name>
</gene>
<feature type="domain" description="PTS EIIC type-1" evidence="10">
    <location>
        <begin position="1"/>
        <end position="107"/>
    </location>
</feature>
<dbReference type="PANTHER" id="PTHR30175:SF4">
    <property type="entry name" value="PTS SYSTEM TREHALOSE-SPECIFIC EIIBC COMPONENT"/>
    <property type="match status" value="1"/>
</dbReference>
<organism evidence="11 12">
    <name type="scientific">Enterobacter hormaechei</name>
    <dbReference type="NCBI Taxonomy" id="158836"/>
    <lineage>
        <taxon>Bacteria</taxon>
        <taxon>Pseudomonadati</taxon>
        <taxon>Pseudomonadota</taxon>
        <taxon>Gammaproteobacteria</taxon>
        <taxon>Enterobacterales</taxon>
        <taxon>Enterobacteriaceae</taxon>
        <taxon>Enterobacter</taxon>
        <taxon>Enterobacter cloacae complex</taxon>
    </lineage>
</organism>
<dbReference type="GO" id="GO:0009401">
    <property type="term" value="P:phosphoenolpyruvate-dependent sugar phosphotransferase system"/>
    <property type="evidence" value="ECO:0007669"/>
    <property type="project" value="UniProtKB-KW"/>
</dbReference>
<dbReference type="EMBL" id="NMVR01000377">
    <property type="protein sequence ID" value="PJG36322.1"/>
    <property type="molecule type" value="Genomic_DNA"/>
</dbReference>
<dbReference type="AlphaFoldDB" id="A0AAP8GFK5"/>
<comment type="caution">
    <text evidence="11">The sequence shown here is derived from an EMBL/GenBank/DDBJ whole genome shotgun (WGS) entry which is preliminary data.</text>
</comment>
<evidence type="ECO:0000313" key="12">
    <source>
        <dbReference type="Proteomes" id="UP000231328"/>
    </source>
</evidence>
<dbReference type="InterPro" id="IPR013013">
    <property type="entry name" value="PTS_EIIC_1"/>
</dbReference>
<dbReference type="GO" id="GO:0090589">
    <property type="term" value="F:protein-phosphocysteine-trehalose phosphotransferase system transporter activity"/>
    <property type="evidence" value="ECO:0007669"/>
    <property type="project" value="TreeGrafter"/>
</dbReference>
<dbReference type="InterPro" id="IPR050558">
    <property type="entry name" value="PTS_Sugar-Specific_Components"/>
</dbReference>
<evidence type="ECO:0000256" key="6">
    <source>
        <dbReference type="ARBA" id="ARBA00022692"/>
    </source>
</evidence>
<evidence type="ECO:0000256" key="2">
    <source>
        <dbReference type="ARBA" id="ARBA00022448"/>
    </source>
</evidence>
<dbReference type="PANTHER" id="PTHR30175">
    <property type="entry name" value="PHOSPHOTRANSFERASE SYSTEM TRANSPORT PROTEIN"/>
    <property type="match status" value="1"/>
</dbReference>
<evidence type="ECO:0000256" key="7">
    <source>
        <dbReference type="ARBA" id="ARBA00022989"/>
    </source>
</evidence>
<feature type="transmembrane region" description="Helical" evidence="9">
    <location>
        <begin position="30"/>
        <end position="49"/>
    </location>
</feature>
<name>A0AAP8GFK5_9ENTR</name>
<evidence type="ECO:0000256" key="9">
    <source>
        <dbReference type="SAM" id="Phobius"/>
    </source>
</evidence>
<protein>
    <recommendedName>
        <fullName evidence="10">PTS EIIC type-1 domain-containing protein</fullName>
    </recommendedName>
</protein>
<evidence type="ECO:0000256" key="4">
    <source>
        <dbReference type="ARBA" id="ARBA00022597"/>
    </source>
</evidence>
<feature type="transmembrane region" description="Helical" evidence="9">
    <location>
        <begin position="78"/>
        <end position="96"/>
    </location>
</feature>
<feature type="non-terminal residue" evidence="11">
    <location>
        <position position="1"/>
    </location>
</feature>
<dbReference type="RefSeq" id="WP_347400541.1">
    <property type="nucleotide sequence ID" value="NZ_NMVR01000377.1"/>
</dbReference>
<accession>A0AAP8GFK5</accession>
<evidence type="ECO:0000256" key="1">
    <source>
        <dbReference type="ARBA" id="ARBA00004651"/>
    </source>
</evidence>
<evidence type="ECO:0000256" key="3">
    <source>
        <dbReference type="ARBA" id="ARBA00022475"/>
    </source>
</evidence>
<evidence type="ECO:0000313" key="11">
    <source>
        <dbReference type="EMBL" id="PJG36322.1"/>
    </source>
</evidence>
<dbReference type="InterPro" id="IPR003352">
    <property type="entry name" value="PTS_EIIC"/>
</dbReference>
<dbReference type="Proteomes" id="UP000231328">
    <property type="component" value="Unassembled WGS sequence"/>
</dbReference>
<dbReference type="PROSITE" id="PS51103">
    <property type="entry name" value="PTS_EIIC_TYPE_1"/>
    <property type="match status" value="1"/>
</dbReference>
<comment type="subcellular location">
    <subcellularLocation>
        <location evidence="1">Cell membrane</location>
        <topology evidence="1">Multi-pass membrane protein</topology>
    </subcellularLocation>
</comment>
<dbReference type="GO" id="GO:0005886">
    <property type="term" value="C:plasma membrane"/>
    <property type="evidence" value="ECO:0007669"/>
    <property type="project" value="UniProtKB-SubCell"/>
</dbReference>